<dbReference type="NCBIfam" id="TIGR00035">
    <property type="entry name" value="asp_race"/>
    <property type="match status" value="1"/>
</dbReference>
<dbReference type="RefSeq" id="WP_135987421.1">
    <property type="nucleotide sequence ID" value="NZ_JAASQM010000001.1"/>
</dbReference>
<dbReference type="PANTHER" id="PTHR21198">
    <property type="entry name" value="GLUTAMATE RACEMASE"/>
    <property type="match status" value="1"/>
</dbReference>
<dbReference type="Gene3D" id="3.40.50.1860">
    <property type="match status" value="2"/>
</dbReference>
<dbReference type="SUPFAM" id="SSF53681">
    <property type="entry name" value="Aspartate/glutamate racemase"/>
    <property type="match status" value="2"/>
</dbReference>
<evidence type="ECO:0000313" key="4">
    <source>
        <dbReference type="Proteomes" id="UP000309848"/>
    </source>
</evidence>
<reference evidence="3 4" key="1">
    <citation type="submission" date="2019-04" db="EMBL/GenBank/DDBJ databases">
        <title>Sphingomonas psychrotolerans sp. nov., isolated from soil in the Tianshan Mountains, Xinjiang, China.</title>
        <authorList>
            <person name="Luo Y."/>
            <person name="Sheng H."/>
        </authorList>
    </citation>
    <scope>NUCLEOTIDE SEQUENCE [LARGE SCALE GENOMIC DNA]</scope>
    <source>
        <strain evidence="3 4">KIS18-15</strain>
    </source>
</reference>
<keyword evidence="4" id="KW-1185">Reference proteome</keyword>
<evidence type="ECO:0000313" key="3">
    <source>
        <dbReference type="EMBL" id="TGX37255.1"/>
    </source>
</evidence>
<comment type="caution">
    <text evidence="3">The sequence shown here is derived from an EMBL/GenBank/DDBJ whole genome shotgun (WGS) entry which is preliminary data.</text>
</comment>
<name>A0A4S1W6F3_9SPHN</name>
<dbReference type="EMBL" id="SRXU01000013">
    <property type="protein sequence ID" value="TGX37255.1"/>
    <property type="molecule type" value="Genomic_DNA"/>
</dbReference>
<sequence>MRMIGLIGGMSWESSAEYYRILNEGVRDRLGPTASARCLLWSFDFSEIEALQHRGDWEGLTGRMIDAARRLEAGGAELLLICTNTMHRMAPAIEAAVAVPLLHIADPTAGAIRAAGLRTVALLGTAFTMEQGFYKDRLTERHGLDVRIPDAADRAVVHRIIYDELVAGKVLPESRAAFRRIIARLVADGAEAVILGCTEIKLLVRQEDSAVPLFDTTALHAQAAVAVALAT</sequence>
<protein>
    <submittedName>
        <fullName evidence="3">Aspartate/glutamate racemase family protein</fullName>
    </submittedName>
</protein>
<evidence type="ECO:0000256" key="1">
    <source>
        <dbReference type="ARBA" id="ARBA00007847"/>
    </source>
</evidence>
<organism evidence="3 4">
    <name type="scientific">Sphingomonas naasensis</name>
    <dbReference type="NCBI Taxonomy" id="1344951"/>
    <lineage>
        <taxon>Bacteria</taxon>
        <taxon>Pseudomonadati</taxon>
        <taxon>Pseudomonadota</taxon>
        <taxon>Alphaproteobacteria</taxon>
        <taxon>Sphingomonadales</taxon>
        <taxon>Sphingomonadaceae</taxon>
        <taxon>Sphingomonas</taxon>
    </lineage>
</organism>
<keyword evidence="2" id="KW-0413">Isomerase</keyword>
<dbReference type="InterPro" id="IPR015942">
    <property type="entry name" value="Asp/Glu/hydantoin_racemase"/>
</dbReference>
<dbReference type="GO" id="GO:0047661">
    <property type="term" value="F:amino-acid racemase activity"/>
    <property type="evidence" value="ECO:0007669"/>
    <property type="project" value="InterPro"/>
</dbReference>
<gene>
    <name evidence="3" type="ORF">E5A74_20120</name>
</gene>
<dbReference type="PANTHER" id="PTHR21198:SF7">
    <property type="entry name" value="ASPARTATE-GLUTAMATE RACEMASE FAMILY"/>
    <property type="match status" value="1"/>
</dbReference>
<proteinExistence type="inferred from homology"/>
<dbReference type="Proteomes" id="UP000309848">
    <property type="component" value="Unassembled WGS sequence"/>
</dbReference>
<dbReference type="InterPro" id="IPR004380">
    <property type="entry name" value="Asp_race"/>
</dbReference>
<comment type="similarity">
    <text evidence="1">Belongs to the aspartate/glutamate racemases family.</text>
</comment>
<evidence type="ECO:0000256" key="2">
    <source>
        <dbReference type="ARBA" id="ARBA00023235"/>
    </source>
</evidence>
<dbReference type="AlphaFoldDB" id="A0A4S1W6F3"/>
<dbReference type="InterPro" id="IPR001920">
    <property type="entry name" value="Asp/Glu_race"/>
</dbReference>
<accession>A0A4S1W6F3</accession>
<dbReference type="Pfam" id="PF01177">
    <property type="entry name" value="Asp_Glu_race"/>
    <property type="match status" value="1"/>
</dbReference>
<dbReference type="OrthoDB" id="9803739at2"/>